<organism evidence="2 3">
    <name type="scientific">Rhipicephalus microplus</name>
    <name type="common">Cattle tick</name>
    <name type="synonym">Boophilus microplus</name>
    <dbReference type="NCBI Taxonomy" id="6941"/>
    <lineage>
        <taxon>Eukaryota</taxon>
        <taxon>Metazoa</taxon>
        <taxon>Ecdysozoa</taxon>
        <taxon>Arthropoda</taxon>
        <taxon>Chelicerata</taxon>
        <taxon>Arachnida</taxon>
        <taxon>Acari</taxon>
        <taxon>Parasitiformes</taxon>
        <taxon>Ixodida</taxon>
        <taxon>Ixodoidea</taxon>
        <taxon>Ixodidae</taxon>
        <taxon>Rhipicephalinae</taxon>
        <taxon>Rhipicephalus</taxon>
        <taxon>Boophilus</taxon>
    </lineage>
</organism>
<proteinExistence type="predicted"/>
<gene>
    <name evidence="2" type="ORF">HPB51_008271</name>
</gene>
<evidence type="ECO:0000313" key="2">
    <source>
        <dbReference type="EMBL" id="KAH8039678.1"/>
    </source>
</evidence>
<name>A0A9J6EYS3_RHIMP</name>
<sequence>MAPAMSSVSAPGHNLDAVSMIQAVVRQEIANMGISPPHQNTPATSSSAPVVASYRAETGAEHNPERRTSRSPSPHLQRLEKSPDELAKANEALHGHMTNDEVLADMDLVLEYEDRTAGSVGLLKHHIQKLAVRTSGPARFNEEHGLLRIQTRLRNVEYHEGMKYPILLPGDHIATELIATGLHQRLLHARVPTTVAELRELFWVTKSYFVLFTCAPKFGYQ</sequence>
<protein>
    <submittedName>
        <fullName evidence="2">Uncharacterized protein</fullName>
    </submittedName>
</protein>
<dbReference type="Proteomes" id="UP000821866">
    <property type="component" value="Chromosome 1"/>
</dbReference>
<feature type="region of interest" description="Disordered" evidence="1">
    <location>
        <begin position="57"/>
        <end position="80"/>
    </location>
</feature>
<reference evidence="2" key="2">
    <citation type="submission" date="2021-09" db="EMBL/GenBank/DDBJ databases">
        <authorList>
            <person name="Jia N."/>
            <person name="Wang J."/>
            <person name="Shi W."/>
            <person name="Du L."/>
            <person name="Sun Y."/>
            <person name="Zhan W."/>
            <person name="Jiang J."/>
            <person name="Wang Q."/>
            <person name="Zhang B."/>
            <person name="Ji P."/>
            <person name="Sakyi L.B."/>
            <person name="Cui X."/>
            <person name="Yuan T."/>
            <person name="Jiang B."/>
            <person name="Yang W."/>
            <person name="Lam T.T.-Y."/>
            <person name="Chang Q."/>
            <person name="Ding S."/>
            <person name="Wang X."/>
            <person name="Zhu J."/>
            <person name="Ruan X."/>
            <person name="Zhao L."/>
            <person name="Wei J."/>
            <person name="Que T."/>
            <person name="Du C."/>
            <person name="Cheng J."/>
            <person name="Dai P."/>
            <person name="Han X."/>
            <person name="Huang E."/>
            <person name="Gao Y."/>
            <person name="Liu J."/>
            <person name="Shao H."/>
            <person name="Ye R."/>
            <person name="Li L."/>
            <person name="Wei W."/>
            <person name="Wang X."/>
            <person name="Wang C."/>
            <person name="Huo Q."/>
            <person name="Li W."/>
            <person name="Guo W."/>
            <person name="Chen H."/>
            <person name="Chen S."/>
            <person name="Zhou L."/>
            <person name="Zhou L."/>
            <person name="Ni X."/>
            <person name="Tian J."/>
            <person name="Zhou Y."/>
            <person name="Sheng Y."/>
            <person name="Liu T."/>
            <person name="Pan Y."/>
            <person name="Xia L."/>
            <person name="Li J."/>
            <person name="Zhao F."/>
            <person name="Cao W."/>
        </authorList>
    </citation>
    <scope>NUCLEOTIDE SEQUENCE</scope>
    <source>
        <strain evidence="2">Rmic-2018</strain>
        <tissue evidence="2">Larvae</tissue>
    </source>
</reference>
<accession>A0A9J6EYS3</accession>
<reference evidence="2" key="1">
    <citation type="journal article" date="2020" name="Cell">
        <title>Large-Scale Comparative Analyses of Tick Genomes Elucidate Their Genetic Diversity and Vector Capacities.</title>
        <authorList>
            <consortium name="Tick Genome and Microbiome Consortium (TIGMIC)"/>
            <person name="Jia N."/>
            <person name="Wang J."/>
            <person name="Shi W."/>
            <person name="Du L."/>
            <person name="Sun Y."/>
            <person name="Zhan W."/>
            <person name="Jiang J.F."/>
            <person name="Wang Q."/>
            <person name="Zhang B."/>
            <person name="Ji P."/>
            <person name="Bell-Sakyi L."/>
            <person name="Cui X.M."/>
            <person name="Yuan T.T."/>
            <person name="Jiang B.G."/>
            <person name="Yang W.F."/>
            <person name="Lam T.T."/>
            <person name="Chang Q.C."/>
            <person name="Ding S.J."/>
            <person name="Wang X.J."/>
            <person name="Zhu J.G."/>
            <person name="Ruan X.D."/>
            <person name="Zhao L."/>
            <person name="Wei J.T."/>
            <person name="Ye R.Z."/>
            <person name="Que T.C."/>
            <person name="Du C.H."/>
            <person name="Zhou Y.H."/>
            <person name="Cheng J.X."/>
            <person name="Dai P.F."/>
            <person name="Guo W.B."/>
            <person name="Han X.H."/>
            <person name="Huang E.J."/>
            <person name="Li L.F."/>
            <person name="Wei W."/>
            <person name="Gao Y.C."/>
            <person name="Liu J.Z."/>
            <person name="Shao H.Z."/>
            <person name="Wang X."/>
            <person name="Wang C.C."/>
            <person name="Yang T.C."/>
            <person name="Huo Q.B."/>
            <person name="Li W."/>
            <person name="Chen H.Y."/>
            <person name="Chen S.E."/>
            <person name="Zhou L.G."/>
            <person name="Ni X.B."/>
            <person name="Tian J.H."/>
            <person name="Sheng Y."/>
            <person name="Liu T."/>
            <person name="Pan Y.S."/>
            <person name="Xia L.Y."/>
            <person name="Li J."/>
            <person name="Zhao F."/>
            <person name="Cao W.C."/>
        </authorList>
    </citation>
    <scope>NUCLEOTIDE SEQUENCE</scope>
    <source>
        <strain evidence="2">Rmic-2018</strain>
    </source>
</reference>
<dbReference type="VEuPathDB" id="VectorBase:LOC119168333"/>
<dbReference type="EMBL" id="JABSTU010000001">
    <property type="protein sequence ID" value="KAH8039678.1"/>
    <property type="molecule type" value="Genomic_DNA"/>
</dbReference>
<evidence type="ECO:0000313" key="3">
    <source>
        <dbReference type="Proteomes" id="UP000821866"/>
    </source>
</evidence>
<evidence type="ECO:0000256" key="1">
    <source>
        <dbReference type="SAM" id="MobiDB-lite"/>
    </source>
</evidence>
<comment type="caution">
    <text evidence="2">The sequence shown here is derived from an EMBL/GenBank/DDBJ whole genome shotgun (WGS) entry which is preliminary data.</text>
</comment>
<keyword evidence="3" id="KW-1185">Reference proteome</keyword>
<dbReference type="AlphaFoldDB" id="A0A9J6EYS3"/>
<feature type="compositionally biased region" description="Basic and acidic residues" evidence="1">
    <location>
        <begin position="58"/>
        <end position="68"/>
    </location>
</feature>